<dbReference type="PROSITE" id="PS50290">
    <property type="entry name" value="PI3_4_KINASE_3"/>
    <property type="match status" value="1"/>
</dbReference>
<dbReference type="SUPFAM" id="SSF48371">
    <property type="entry name" value="ARM repeat"/>
    <property type="match status" value="1"/>
</dbReference>
<dbReference type="SMART" id="SM00146">
    <property type="entry name" value="PI3Kc"/>
    <property type="match status" value="1"/>
</dbReference>
<dbReference type="CDD" id="cd00896">
    <property type="entry name" value="PI3Kc_III"/>
    <property type="match status" value="1"/>
</dbReference>
<dbReference type="InterPro" id="IPR000403">
    <property type="entry name" value="PI3/4_kinase_cat_dom"/>
</dbReference>
<keyword evidence="2 5" id="KW-0418">Kinase</keyword>
<dbReference type="GO" id="GO:0016303">
    <property type="term" value="F:1-phosphatidylinositol-3-kinase activity"/>
    <property type="evidence" value="ECO:0007669"/>
    <property type="project" value="TreeGrafter"/>
</dbReference>
<dbReference type="OrthoDB" id="67688at2759"/>
<dbReference type="InterPro" id="IPR042236">
    <property type="entry name" value="PI3K_accessory_sf"/>
</dbReference>
<dbReference type="InterPro" id="IPR057756">
    <property type="entry name" value="PI3-kinase_type3/VPS34_cat"/>
</dbReference>
<name>A0A2P4YYI7_9CRYT</name>
<dbReference type="CDD" id="cd00864">
    <property type="entry name" value="PI3Ka"/>
    <property type="match status" value="1"/>
</dbReference>
<dbReference type="Proteomes" id="UP000236928">
    <property type="component" value="Unassembled WGS sequence"/>
</dbReference>
<dbReference type="InterPro" id="IPR001263">
    <property type="entry name" value="PI3K_accessory_dom"/>
</dbReference>
<reference evidence="5 6" key="1">
    <citation type="submission" date="2014-04" db="EMBL/GenBank/DDBJ databases">
        <title>Comparative Genomics of Cryptosporidium Species.</title>
        <authorList>
            <person name="Silva J.C."/>
            <person name="Su Q."/>
            <person name="Chalmers R."/>
            <person name="Chibucos M.C."/>
            <person name="Elwin K."/>
            <person name="Godinez A."/>
            <person name="Guo F."/>
            <person name="Huynh K."/>
            <person name="Orvis J."/>
            <person name="Ott S."/>
            <person name="Sadzewicz L."/>
            <person name="Sengamalay N."/>
            <person name="Shetty A."/>
            <person name="Sun M."/>
            <person name="Tallon L."/>
            <person name="Xiao L."/>
            <person name="Zhang H."/>
            <person name="Fraser C.M."/>
            <person name="Zhu G."/>
            <person name="Kissinger J."/>
            <person name="Widmer G."/>
        </authorList>
    </citation>
    <scope>NUCLEOTIDE SEQUENCE [LARGE SCALE GENOMIC DNA]</scope>
    <source>
        <strain evidence="5 6">UKMEL1</strain>
    </source>
</reference>
<evidence type="ECO:0000313" key="5">
    <source>
        <dbReference type="EMBL" id="POM82873.1"/>
    </source>
</evidence>
<feature type="domain" description="PI3K/PI4K catalytic" evidence="3">
    <location>
        <begin position="631"/>
        <end position="928"/>
    </location>
</feature>
<dbReference type="InterPro" id="IPR036940">
    <property type="entry name" value="PI3/4_kinase_cat_sf"/>
</dbReference>
<dbReference type="InterPro" id="IPR015433">
    <property type="entry name" value="PI3/4_kinase"/>
</dbReference>
<dbReference type="GO" id="GO:0000407">
    <property type="term" value="C:phagophore assembly site"/>
    <property type="evidence" value="ECO:0007669"/>
    <property type="project" value="TreeGrafter"/>
</dbReference>
<dbReference type="PANTHER" id="PTHR10048:SF7">
    <property type="entry name" value="PHOSPHATIDYLINOSITOL 3-KINASE CATALYTIC SUBUNIT TYPE 3"/>
    <property type="match status" value="1"/>
</dbReference>
<dbReference type="SMART" id="SM00145">
    <property type="entry name" value="PI3Ka"/>
    <property type="match status" value="1"/>
</dbReference>
<keyword evidence="1" id="KW-0808">Transferase</keyword>
<gene>
    <name evidence="5" type="ORF">CmeUKMEL1_04570</name>
</gene>
<dbReference type="Pfam" id="PF00454">
    <property type="entry name" value="PI3_PI4_kinase"/>
    <property type="match status" value="2"/>
</dbReference>
<proteinExistence type="predicted"/>
<dbReference type="GO" id="GO:0000045">
    <property type="term" value="P:autophagosome assembly"/>
    <property type="evidence" value="ECO:0007669"/>
    <property type="project" value="TreeGrafter"/>
</dbReference>
<dbReference type="GO" id="GO:0034271">
    <property type="term" value="C:phosphatidylinositol 3-kinase complex, class III, type I"/>
    <property type="evidence" value="ECO:0007669"/>
    <property type="project" value="TreeGrafter"/>
</dbReference>
<evidence type="ECO:0000313" key="6">
    <source>
        <dbReference type="Proteomes" id="UP000236928"/>
    </source>
</evidence>
<dbReference type="GO" id="GO:0006897">
    <property type="term" value="P:endocytosis"/>
    <property type="evidence" value="ECO:0007669"/>
    <property type="project" value="TreeGrafter"/>
</dbReference>
<dbReference type="Gene3D" id="1.25.40.70">
    <property type="entry name" value="Phosphatidylinositol 3-kinase, accessory domain (PIK)"/>
    <property type="match status" value="1"/>
</dbReference>
<keyword evidence="6" id="KW-1185">Reference proteome</keyword>
<dbReference type="PROSITE" id="PS51545">
    <property type="entry name" value="PIK_HELICAL"/>
    <property type="match status" value="1"/>
</dbReference>
<dbReference type="GO" id="GO:0005777">
    <property type="term" value="C:peroxisome"/>
    <property type="evidence" value="ECO:0007669"/>
    <property type="project" value="TreeGrafter"/>
</dbReference>
<accession>A0A2P4YYI7</accession>
<evidence type="ECO:0000259" key="4">
    <source>
        <dbReference type="PROSITE" id="PS51545"/>
    </source>
</evidence>
<dbReference type="PANTHER" id="PTHR10048">
    <property type="entry name" value="PHOSPHATIDYLINOSITOL KINASE"/>
    <property type="match status" value="1"/>
</dbReference>
<dbReference type="AlphaFoldDB" id="A0A2P4YYI7"/>
<evidence type="ECO:0000259" key="3">
    <source>
        <dbReference type="PROSITE" id="PS50290"/>
    </source>
</evidence>
<dbReference type="GO" id="GO:0005768">
    <property type="term" value="C:endosome"/>
    <property type="evidence" value="ECO:0007669"/>
    <property type="project" value="TreeGrafter"/>
</dbReference>
<dbReference type="Pfam" id="PF00613">
    <property type="entry name" value="PI3Ka"/>
    <property type="match status" value="1"/>
</dbReference>
<dbReference type="InterPro" id="IPR018936">
    <property type="entry name" value="PI3/4_kinase_CS"/>
</dbReference>
<dbReference type="Gene3D" id="1.10.1070.11">
    <property type="entry name" value="Phosphatidylinositol 3-/4-kinase, catalytic domain"/>
    <property type="match status" value="1"/>
</dbReference>
<dbReference type="SUPFAM" id="SSF56112">
    <property type="entry name" value="Protein kinase-like (PK-like)"/>
    <property type="match status" value="1"/>
</dbReference>
<protein>
    <submittedName>
        <fullName evidence="5">Phosphatidylinositol 3-and 4-kinase family protein</fullName>
    </submittedName>
</protein>
<organism evidence="5 6">
    <name type="scientific">Cryptosporidium meleagridis</name>
    <dbReference type="NCBI Taxonomy" id="93969"/>
    <lineage>
        <taxon>Eukaryota</taxon>
        <taxon>Sar</taxon>
        <taxon>Alveolata</taxon>
        <taxon>Apicomplexa</taxon>
        <taxon>Conoidasida</taxon>
        <taxon>Coccidia</taxon>
        <taxon>Eucoccidiorida</taxon>
        <taxon>Eimeriorina</taxon>
        <taxon>Cryptosporidiidae</taxon>
        <taxon>Cryptosporidium</taxon>
    </lineage>
</organism>
<dbReference type="EMBL" id="JIBK01000008">
    <property type="protein sequence ID" value="POM82873.1"/>
    <property type="molecule type" value="Genomic_DNA"/>
</dbReference>
<evidence type="ECO:0000256" key="1">
    <source>
        <dbReference type="ARBA" id="ARBA00022679"/>
    </source>
</evidence>
<dbReference type="GO" id="GO:0048015">
    <property type="term" value="P:phosphatidylinositol-mediated signaling"/>
    <property type="evidence" value="ECO:0007669"/>
    <property type="project" value="TreeGrafter"/>
</dbReference>
<dbReference type="InterPro" id="IPR011009">
    <property type="entry name" value="Kinase-like_dom_sf"/>
</dbReference>
<dbReference type="GO" id="GO:0034272">
    <property type="term" value="C:phosphatidylinositol 3-kinase complex, class III, type II"/>
    <property type="evidence" value="ECO:0007669"/>
    <property type="project" value="TreeGrafter"/>
</dbReference>
<dbReference type="InterPro" id="IPR016024">
    <property type="entry name" value="ARM-type_fold"/>
</dbReference>
<dbReference type="PROSITE" id="PS00916">
    <property type="entry name" value="PI3_4_KINASE_2"/>
    <property type="match status" value="1"/>
</dbReference>
<dbReference type="VEuPathDB" id="CryptoDB:CmeUKMEL1_04570"/>
<feature type="domain" description="PIK helical" evidence="4">
    <location>
        <begin position="270"/>
        <end position="458"/>
    </location>
</feature>
<comment type="caution">
    <text evidence="5">The sequence shown here is derived from an EMBL/GenBank/DDBJ whole genome shotgun (WGS) entry which is preliminary data.</text>
</comment>
<evidence type="ECO:0000256" key="2">
    <source>
        <dbReference type="ARBA" id="ARBA00022777"/>
    </source>
</evidence>
<dbReference type="Gene3D" id="3.30.1010.10">
    <property type="entry name" value="Phosphatidylinositol 3-kinase Catalytic Subunit, Chain A, domain 4"/>
    <property type="match status" value="1"/>
</dbReference>
<sequence>MNVSIDYIAFSFEKIQSKYSLMDMKYFPVALRLHCEQYIINSSGKIISDNKTAIQSQLIVIEKNINKKSEKICINCEIGFPDCGAVNFSSLCNYTNIYIFKLLDENYLGNGEFVLGYSILPLVSAYYTEKLSSINLPILVNFSGLFEEKLIFDLNTQIYEILYPQKSKFQDDSYLSKFSDKLIGYLHLSLNFKEKMISHIMVNKNVLNTKQIINSSCIFNIISDHINQSNVEDSEKRSDSSLLMNNNKDSIDRLPCFSIQDSLINNYLMNKEKLELERAINRLYIGYITKFNNTDLYENEVGLIWKYRFHLFKFKAGIPMLFHFINLNDEEIMVEIDYLISSMIQTINEPFDTRKQRILNIEDSLNLLSRKYKEFLNIRKLAIESLKFCTKEELFLVLPQLVQSLRYEHGTELMNFLKRKATCDLEFCVELFWLLISEISIQKYPKVFEQTIFEIVDGLADYNNYNIKESMEDSYCCKYHFCLETIDLILCQIQFRATLLWIHRISVEDCKRERAEKKIQKFQSILSDFELGKIPYTQSKISSRSIGIDKITVKLINSIKLMLKVESEFSNYCSKKRNLLSLKFVSSHNFESLNDLSSEIEGIELPLLNITNLSDLLLLPIDVNRALIGIVPSESFIIKSSQCPIIFSCRMAIVNNSKKENSQENVLREDIYTSESIYPVVESKYMYKVGDDLRQDRLVVQLLEISYKLLNEWNANSSIITYKVTPFSQFDGLIEFLDDFSSIGSIRKKYGKNCILNYWANAYNTNINNIPHNVLTTFITSCAAYSVITFILGVGDRHLDNLLVGKSGHFLHVDFGYIFGEDPKPFPPPMKICSEMIEAMGGLNSLGFKLFVDKCCDYYRYIRRKSWLISNVLLLMVDSGIKDLNSRPENNYTVILERIKDKFRLDQSEKEAERYLREIIMISSNALFPAVVDTLHDWALYWA</sequence>